<dbReference type="STRING" id="1802727.A2937_03430"/>
<dbReference type="EMBL" id="MHUW01000003">
    <property type="protein sequence ID" value="OHA84274.1"/>
    <property type="molecule type" value="Genomic_DNA"/>
</dbReference>
<comment type="caution">
    <text evidence="1">The sequence shown here is derived from an EMBL/GenBank/DDBJ whole genome shotgun (WGS) entry which is preliminary data.</text>
</comment>
<gene>
    <name evidence="1" type="ORF">A2937_03430</name>
</gene>
<dbReference type="Proteomes" id="UP000177987">
    <property type="component" value="Unassembled WGS sequence"/>
</dbReference>
<sequence>MGNNTQNSVLTPLTLPFVLFARIAAKKVRAIVLRIHPVNHYASCKEGKIGLAELVRHRGSMMETLYERRKILPSGQVVVQAHFRFIGDRAFPGGNKKFIQPGDVISAEFIVGRNKGEFLIAGGSKDTLPKHALLYWQNPKSGPGSITPIKK</sequence>
<name>A0A1G2SH46_9BACT</name>
<protein>
    <submittedName>
        <fullName evidence="1">Uncharacterized protein</fullName>
    </submittedName>
</protein>
<dbReference type="AlphaFoldDB" id="A0A1G2SH46"/>
<organism evidence="1 2">
    <name type="scientific">Candidatus Yonathbacteria bacterium RIFCSPLOWO2_01_FULL_47_33b</name>
    <dbReference type="NCBI Taxonomy" id="1802727"/>
    <lineage>
        <taxon>Bacteria</taxon>
        <taxon>Candidatus Yonathiibacteriota</taxon>
    </lineage>
</organism>
<evidence type="ECO:0000313" key="2">
    <source>
        <dbReference type="Proteomes" id="UP000177987"/>
    </source>
</evidence>
<reference evidence="1 2" key="1">
    <citation type="journal article" date="2016" name="Nat. Commun.">
        <title>Thousands of microbial genomes shed light on interconnected biogeochemical processes in an aquifer system.</title>
        <authorList>
            <person name="Anantharaman K."/>
            <person name="Brown C.T."/>
            <person name="Hug L.A."/>
            <person name="Sharon I."/>
            <person name="Castelle C.J."/>
            <person name="Probst A.J."/>
            <person name="Thomas B.C."/>
            <person name="Singh A."/>
            <person name="Wilkins M.J."/>
            <person name="Karaoz U."/>
            <person name="Brodie E.L."/>
            <person name="Williams K.H."/>
            <person name="Hubbard S.S."/>
            <person name="Banfield J.F."/>
        </authorList>
    </citation>
    <scope>NUCLEOTIDE SEQUENCE [LARGE SCALE GENOMIC DNA]</scope>
</reference>
<accession>A0A1G2SH46</accession>
<proteinExistence type="predicted"/>
<evidence type="ECO:0000313" key="1">
    <source>
        <dbReference type="EMBL" id="OHA84274.1"/>
    </source>
</evidence>